<dbReference type="Proteomes" id="UP001151760">
    <property type="component" value="Unassembled WGS sequence"/>
</dbReference>
<sequence>MTTLKFADTHNMVAFLFKPAESEGFEQIVDFLNANPIRYALMINSTIYTSCIKQIWVTVKVKSVNREVQLQALVDGKKIIITESPVRTDLQLEDAEGVDCLPNYTIFEQLTLMGGEKQLHPHSLQQPSQLNVQDKGKGKMVEPEPVKKLSKKDQLMLDEELAFKLQAEEEAKERREEWERKERRKQTTKLKLKIEITMSTYLKNMLDTSTIQLKNKKLDEIQNEAEIATREQVQKRAGTELEQESIKKQKKREGELRGGEGKGERRRRRRGHYKTESQALFDYKNAIKKGKKNLLPDNQG</sequence>
<gene>
    <name evidence="3" type="ORF">Tco_0992492</name>
</gene>
<evidence type="ECO:0000313" key="4">
    <source>
        <dbReference type="Proteomes" id="UP001151760"/>
    </source>
</evidence>
<comment type="caution">
    <text evidence="3">The sequence shown here is derived from an EMBL/GenBank/DDBJ whole genome shotgun (WGS) entry which is preliminary data.</text>
</comment>
<feature type="compositionally biased region" description="Polar residues" evidence="2">
    <location>
        <begin position="123"/>
        <end position="132"/>
    </location>
</feature>
<evidence type="ECO:0000313" key="3">
    <source>
        <dbReference type="EMBL" id="GJT57438.1"/>
    </source>
</evidence>
<feature type="region of interest" description="Disordered" evidence="2">
    <location>
        <begin position="231"/>
        <end position="300"/>
    </location>
</feature>
<feature type="compositionally biased region" description="Basic and acidic residues" evidence="2">
    <location>
        <begin position="231"/>
        <end position="263"/>
    </location>
</feature>
<evidence type="ECO:0008006" key="5">
    <source>
        <dbReference type="Google" id="ProtNLM"/>
    </source>
</evidence>
<organism evidence="3 4">
    <name type="scientific">Tanacetum coccineum</name>
    <dbReference type="NCBI Taxonomy" id="301880"/>
    <lineage>
        <taxon>Eukaryota</taxon>
        <taxon>Viridiplantae</taxon>
        <taxon>Streptophyta</taxon>
        <taxon>Embryophyta</taxon>
        <taxon>Tracheophyta</taxon>
        <taxon>Spermatophyta</taxon>
        <taxon>Magnoliopsida</taxon>
        <taxon>eudicotyledons</taxon>
        <taxon>Gunneridae</taxon>
        <taxon>Pentapetalae</taxon>
        <taxon>asterids</taxon>
        <taxon>campanulids</taxon>
        <taxon>Asterales</taxon>
        <taxon>Asteraceae</taxon>
        <taxon>Asteroideae</taxon>
        <taxon>Anthemideae</taxon>
        <taxon>Anthemidinae</taxon>
        <taxon>Tanacetum</taxon>
    </lineage>
</organism>
<feature type="compositionally biased region" description="Basic and acidic residues" evidence="2">
    <location>
        <begin position="134"/>
        <end position="143"/>
    </location>
</feature>
<name>A0ABQ5F2Z8_9ASTR</name>
<proteinExistence type="predicted"/>
<keyword evidence="4" id="KW-1185">Reference proteome</keyword>
<feature type="coiled-coil region" evidence="1">
    <location>
        <begin position="161"/>
        <end position="231"/>
    </location>
</feature>
<protein>
    <recommendedName>
        <fullName evidence="5">Xylulose kinase-1</fullName>
    </recommendedName>
</protein>
<dbReference type="EMBL" id="BQNB010016931">
    <property type="protein sequence ID" value="GJT57438.1"/>
    <property type="molecule type" value="Genomic_DNA"/>
</dbReference>
<feature type="region of interest" description="Disordered" evidence="2">
    <location>
        <begin position="119"/>
        <end position="143"/>
    </location>
</feature>
<reference evidence="3" key="1">
    <citation type="journal article" date="2022" name="Int. J. Mol. Sci.">
        <title>Draft Genome of Tanacetum Coccineum: Genomic Comparison of Closely Related Tanacetum-Family Plants.</title>
        <authorList>
            <person name="Yamashiro T."/>
            <person name="Shiraishi A."/>
            <person name="Nakayama K."/>
            <person name="Satake H."/>
        </authorList>
    </citation>
    <scope>NUCLEOTIDE SEQUENCE</scope>
</reference>
<accession>A0ABQ5F2Z8</accession>
<evidence type="ECO:0000256" key="2">
    <source>
        <dbReference type="SAM" id="MobiDB-lite"/>
    </source>
</evidence>
<keyword evidence="1" id="KW-0175">Coiled coil</keyword>
<reference evidence="3" key="2">
    <citation type="submission" date="2022-01" db="EMBL/GenBank/DDBJ databases">
        <authorList>
            <person name="Yamashiro T."/>
            <person name="Shiraishi A."/>
            <person name="Satake H."/>
            <person name="Nakayama K."/>
        </authorList>
    </citation>
    <scope>NUCLEOTIDE SEQUENCE</scope>
</reference>
<evidence type="ECO:0000256" key="1">
    <source>
        <dbReference type="SAM" id="Coils"/>
    </source>
</evidence>